<dbReference type="EMBL" id="CAUEEQ010010633">
    <property type="protein sequence ID" value="CAJ0934631.1"/>
    <property type="molecule type" value="Genomic_DNA"/>
</dbReference>
<comment type="caution">
    <text evidence="1">The sequence shown here is derived from an EMBL/GenBank/DDBJ whole genome shotgun (WGS) entry which is preliminary data.</text>
</comment>
<dbReference type="Proteomes" id="UP001176940">
    <property type="component" value="Unassembled WGS sequence"/>
</dbReference>
<reference evidence="1" key="1">
    <citation type="submission" date="2023-07" db="EMBL/GenBank/DDBJ databases">
        <authorList>
            <person name="Stuckert A."/>
        </authorList>
    </citation>
    <scope>NUCLEOTIDE SEQUENCE</scope>
</reference>
<evidence type="ECO:0000313" key="1">
    <source>
        <dbReference type="EMBL" id="CAJ0934631.1"/>
    </source>
</evidence>
<keyword evidence="2" id="KW-1185">Reference proteome</keyword>
<accession>A0ABN9L6L3</accession>
<organism evidence="1 2">
    <name type="scientific">Ranitomeya imitator</name>
    <name type="common">mimic poison frog</name>
    <dbReference type="NCBI Taxonomy" id="111125"/>
    <lineage>
        <taxon>Eukaryota</taxon>
        <taxon>Metazoa</taxon>
        <taxon>Chordata</taxon>
        <taxon>Craniata</taxon>
        <taxon>Vertebrata</taxon>
        <taxon>Euteleostomi</taxon>
        <taxon>Amphibia</taxon>
        <taxon>Batrachia</taxon>
        <taxon>Anura</taxon>
        <taxon>Neobatrachia</taxon>
        <taxon>Hyloidea</taxon>
        <taxon>Dendrobatidae</taxon>
        <taxon>Dendrobatinae</taxon>
        <taxon>Ranitomeya</taxon>
    </lineage>
</organism>
<evidence type="ECO:0000313" key="2">
    <source>
        <dbReference type="Proteomes" id="UP001176940"/>
    </source>
</evidence>
<gene>
    <name evidence="1" type="ORF">RIMI_LOCUS6018754</name>
</gene>
<protein>
    <submittedName>
        <fullName evidence="1">Uncharacterized protein</fullName>
    </submittedName>
</protein>
<proteinExistence type="predicted"/>
<sequence>MALAFCQRFPLDLIKVALSEAFIIQSSKISLFELKKDLFTIAGSVEIECPEYTGRNHLP</sequence>
<name>A0ABN9L6L3_9NEOB</name>